<comment type="caution">
    <text evidence="1">The sequence shown here is derived from an EMBL/GenBank/DDBJ whole genome shotgun (WGS) entry which is preliminary data.</text>
</comment>
<dbReference type="Proteomes" id="UP000576480">
    <property type="component" value="Unassembled WGS sequence"/>
</dbReference>
<name>A0A6V8PUG3_9ACTN</name>
<dbReference type="EMBL" id="BLSB01000128">
    <property type="protein sequence ID" value="GFP35534.1"/>
    <property type="molecule type" value="Genomic_DNA"/>
</dbReference>
<feature type="non-terminal residue" evidence="1">
    <location>
        <position position="24"/>
    </location>
</feature>
<accession>A0A6V8PUG3</accession>
<protein>
    <submittedName>
        <fullName evidence="1">Uncharacterized protein</fullName>
    </submittedName>
</protein>
<sequence length="24" mass="2937">MSLTAEEVSRLVEENDVKFNRHWF</sequence>
<dbReference type="AlphaFoldDB" id="A0A6V8PUG3"/>
<gene>
    <name evidence="1" type="ORF">HKBW3S43_01325</name>
</gene>
<evidence type="ECO:0000313" key="2">
    <source>
        <dbReference type="Proteomes" id="UP000576480"/>
    </source>
</evidence>
<evidence type="ECO:0000313" key="1">
    <source>
        <dbReference type="EMBL" id="GFP35534.1"/>
    </source>
</evidence>
<organism evidence="1 2">
    <name type="scientific">Candidatus Hakubella thermalkaliphila</name>
    <dbReference type="NCBI Taxonomy" id="2754717"/>
    <lineage>
        <taxon>Bacteria</taxon>
        <taxon>Bacillati</taxon>
        <taxon>Actinomycetota</taxon>
        <taxon>Actinomycetota incertae sedis</taxon>
        <taxon>Candidatus Hakubellales</taxon>
        <taxon>Candidatus Hakubellaceae</taxon>
        <taxon>Candidatus Hakubella</taxon>
    </lineage>
</organism>
<proteinExistence type="predicted"/>
<reference evidence="1 2" key="1">
    <citation type="journal article" date="2020" name="Front. Microbiol.">
        <title>Single-cell genomics of novel Actinobacteria with the Wood-Ljungdahl pathway discovered in a serpentinizing system.</title>
        <authorList>
            <person name="Merino N."/>
            <person name="Kawai M."/>
            <person name="Boyd E.S."/>
            <person name="Colman D.R."/>
            <person name="McGlynn S.E."/>
            <person name="Nealson K.H."/>
            <person name="Kurokawa K."/>
            <person name="Hongoh Y."/>
        </authorList>
    </citation>
    <scope>NUCLEOTIDE SEQUENCE [LARGE SCALE GENOMIC DNA]</scope>
    <source>
        <strain evidence="1 2">S43</strain>
    </source>
</reference>